<dbReference type="EMBL" id="BQXU01000003">
    <property type="protein sequence ID" value="GKT41722.1"/>
    <property type="molecule type" value="Genomic_DNA"/>
</dbReference>
<evidence type="ECO:0008006" key="5">
    <source>
        <dbReference type="Google" id="ProtNLM"/>
    </source>
</evidence>
<gene>
    <name evidence="3" type="ORF">ColSpa_01903</name>
</gene>
<name>A0AA37NU71_9PEZI</name>
<sequence length="302" mass="29837">MRRCLLLAVAALSSIAQVRSLSATHSHGILTRKQGAVVDKRQNINLNGVSIDGNGNVNVKGNGAPAVEVTTVDLQNAGAVLGDGGKGSNRGNLIAGILDALNGNRHQGNQNTGNNVGKCPAAPPPVTVTKTVYQNASVPAPLTVFVTQAAPPPQIITQMVTQTPAAAAPPPAATPAASQPGLVIPGPPQAPPFAGLSSSSIPPPAAASPAPVAAEPAATQPAAALPQVGNPAATSGATTSLNLGGLRGTAANQPAADVTPPVAANPAQPQIAVSGLALTKSLQLGNLLQQTVQLQARETPPV</sequence>
<dbReference type="RefSeq" id="XP_049124072.1">
    <property type="nucleotide sequence ID" value="XM_049268115.1"/>
</dbReference>
<accession>A0AA37NU71</accession>
<feature type="compositionally biased region" description="Polar residues" evidence="1">
    <location>
        <begin position="232"/>
        <end position="242"/>
    </location>
</feature>
<feature type="compositionally biased region" description="Low complexity" evidence="1">
    <location>
        <begin position="207"/>
        <end position="226"/>
    </location>
</feature>
<evidence type="ECO:0000256" key="1">
    <source>
        <dbReference type="SAM" id="MobiDB-lite"/>
    </source>
</evidence>
<reference evidence="3 4" key="1">
    <citation type="submission" date="2022-03" db="EMBL/GenBank/DDBJ databases">
        <title>Genome data of Colletotrichum spp.</title>
        <authorList>
            <person name="Utami Y.D."/>
            <person name="Hiruma K."/>
        </authorList>
    </citation>
    <scope>NUCLEOTIDE SEQUENCE [LARGE SCALE GENOMIC DNA]</scope>
    <source>
        <strain evidence="3 4">MAFF 239500</strain>
    </source>
</reference>
<evidence type="ECO:0000256" key="2">
    <source>
        <dbReference type="SAM" id="SignalP"/>
    </source>
</evidence>
<organism evidence="3 4">
    <name type="scientific">Colletotrichum spaethianum</name>
    <dbReference type="NCBI Taxonomy" id="700344"/>
    <lineage>
        <taxon>Eukaryota</taxon>
        <taxon>Fungi</taxon>
        <taxon>Dikarya</taxon>
        <taxon>Ascomycota</taxon>
        <taxon>Pezizomycotina</taxon>
        <taxon>Sordariomycetes</taxon>
        <taxon>Hypocreomycetidae</taxon>
        <taxon>Glomerellales</taxon>
        <taxon>Glomerellaceae</taxon>
        <taxon>Colletotrichum</taxon>
        <taxon>Colletotrichum spaethianum species complex</taxon>
    </lineage>
</organism>
<feature type="region of interest" description="Disordered" evidence="1">
    <location>
        <begin position="162"/>
        <end position="263"/>
    </location>
</feature>
<dbReference type="GeneID" id="73322705"/>
<proteinExistence type="predicted"/>
<evidence type="ECO:0000313" key="3">
    <source>
        <dbReference type="EMBL" id="GKT41722.1"/>
    </source>
</evidence>
<dbReference type="AlphaFoldDB" id="A0AA37NU71"/>
<protein>
    <recommendedName>
        <fullName evidence="5">Cas1p-like protein</fullName>
    </recommendedName>
</protein>
<feature type="chain" id="PRO_5041465268" description="Cas1p-like protein" evidence="2">
    <location>
        <begin position="21"/>
        <end position="302"/>
    </location>
</feature>
<keyword evidence="2" id="KW-0732">Signal</keyword>
<dbReference type="Proteomes" id="UP001055115">
    <property type="component" value="Unassembled WGS sequence"/>
</dbReference>
<feature type="signal peptide" evidence="2">
    <location>
        <begin position="1"/>
        <end position="20"/>
    </location>
</feature>
<keyword evidence="4" id="KW-1185">Reference proteome</keyword>
<comment type="caution">
    <text evidence="3">The sequence shown here is derived from an EMBL/GenBank/DDBJ whole genome shotgun (WGS) entry which is preliminary data.</text>
</comment>
<evidence type="ECO:0000313" key="4">
    <source>
        <dbReference type="Proteomes" id="UP001055115"/>
    </source>
</evidence>